<accession>A0ABS4DIA8</accession>
<feature type="transmembrane region" description="Helical" evidence="1">
    <location>
        <begin position="27"/>
        <end position="49"/>
    </location>
</feature>
<evidence type="ECO:0000256" key="1">
    <source>
        <dbReference type="SAM" id="Phobius"/>
    </source>
</evidence>
<keyword evidence="1" id="KW-0472">Membrane</keyword>
<keyword evidence="1" id="KW-0812">Transmembrane</keyword>
<evidence type="ECO:0008006" key="4">
    <source>
        <dbReference type="Google" id="ProtNLM"/>
    </source>
</evidence>
<gene>
    <name evidence="2" type="ORF">J7I44_00570</name>
</gene>
<evidence type="ECO:0000313" key="2">
    <source>
        <dbReference type="EMBL" id="MBP1472779.1"/>
    </source>
</evidence>
<proteinExistence type="predicted"/>
<dbReference type="Proteomes" id="UP000823790">
    <property type="component" value="Unassembled WGS sequence"/>
</dbReference>
<sequence>MAQTRDDGLQIEQDRTHSRREWRIERVGWAVMAILLAAGLLGLLGYGPLSQANAGEPGKLTLAYDRLQRASAPSEYHFTVAPSLARDGVFRLRFDNALLDEVELQSIIPEPEHVRAGPGYTEYVFAMEAAEGSPARIQFQFEQATFGHVRGNVTADGAAPLVIDQFILP</sequence>
<protein>
    <recommendedName>
        <fullName evidence="4">DUF4426 domain-containing protein</fullName>
    </recommendedName>
</protein>
<reference evidence="2 3" key="1">
    <citation type="submission" date="2021-04" db="EMBL/GenBank/DDBJ databases">
        <authorList>
            <person name="Huq M.A."/>
        </authorList>
    </citation>
    <scope>NUCLEOTIDE SEQUENCE [LARGE SCALE GENOMIC DNA]</scope>
    <source>
        <strain evidence="2 3">MAH-13</strain>
    </source>
</reference>
<dbReference type="EMBL" id="JAGJRS010000002">
    <property type="protein sequence ID" value="MBP1472779.1"/>
    <property type="molecule type" value="Genomic_DNA"/>
</dbReference>
<dbReference type="RefSeq" id="WP_209614516.1">
    <property type="nucleotide sequence ID" value="NZ_JAGJRS010000002.1"/>
</dbReference>
<organism evidence="2 3">
    <name type="scientific">Frateuria flava</name>
    <dbReference type="NCBI Taxonomy" id="2821489"/>
    <lineage>
        <taxon>Bacteria</taxon>
        <taxon>Pseudomonadati</taxon>
        <taxon>Pseudomonadota</taxon>
        <taxon>Gammaproteobacteria</taxon>
        <taxon>Lysobacterales</taxon>
        <taxon>Rhodanobacteraceae</taxon>
        <taxon>Frateuria</taxon>
    </lineage>
</organism>
<keyword evidence="1" id="KW-1133">Transmembrane helix</keyword>
<keyword evidence="3" id="KW-1185">Reference proteome</keyword>
<evidence type="ECO:0000313" key="3">
    <source>
        <dbReference type="Proteomes" id="UP000823790"/>
    </source>
</evidence>
<comment type="caution">
    <text evidence="2">The sequence shown here is derived from an EMBL/GenBank/DDBJ whole genome shotgun (WGS) entry which is preliminary data.</text>
</comment>
<name>A0ABS4DIA8_9GAMM</name>